<dbReference type="STRING" id="1278311.GCA_000428705_00382"/>
<keyword evidence="2" id="KW-1185">Reference proteome</keyword>
<gene>
    <name evidence="1" type="ORF">NCTC10138_01008</name>
</gene>
<organism evidence="1 2">
    <name type="scientific">Haploplasma axanthum</name>
    <name type="common">Acholeplasma axanthum</name>
    <dbReference type="NCBI Taxonomy" id="29552"/>
    <lineage>
        <taxon>Bacteria</taxon>
        <taxon>Bacillati</taxon>
        <taxon>Mycoplasmatota</taxon>
        <taxon>Mollicutes</taxon>
        <taxon>Acholeplasmatales</taxon>
        <taxon>Acholeplasmataceae</taxon>
        <taxon>Haploplasma</taxon>
    </lineage>
</organism>
<dbReference type="RefSeq" id="WP_026390075.1">
    <property type="nucleotide sequence ID" value="NZ_LR215048.1"/>
</dbReference>
<evidence type="ECO:0000313" key="2">
    <source>
        <dbReference type="Proteomes" id="UP000289841"/>
    </source>
</evidence>
<reference evidence="1 2" key="1">
    <citation type="submission" date="2019-01" db="EMBL/GenBank/DDBJ databases">
        <authorList>
            <consortium name="Pathogen Informatics"/>
        </authorList>
    </citation>
    <scope>NUCLEOTIDE SEQUENCE [LARGE SCALE GENOMIC DNA]</scope>
    <source>
        <strain evidence="1 2">NCTC10138</strain>
    </source>
</reference>
<accession>A0A449BE94</accession>
<protein>
    <submittedName>
        <fullName evidence="1">Uncharacterized protein</fullName>
    </submittedName>
</protein>
<sequence>MLKKLYISVVVLLLAVLSMTVSVFAWFTEVKSSSEANGLNGKIDQNVQFEFDTDYDMLIDTTRFEDLIYVTREDLAKGTQTTYSGLSTNITITIKNKDLEKFRIYVGASIAASLNAGPYTGISNGLLYLVYSEVDVENALNANKNVVDYIMEREIFNFDRTNMTDSQYVDAAISNLRSRNGILISGTKTEETMFIAAWGYYDGLKGYTYNNVELQKLYYSLVYQVTFMLRGGLA</sequence>
<dbReference type="Proteomes" id="UP000289841">
    <property type="component" value="Chromosome"/>
</dbReference>
<dbReference type="EMBL" id="LR215048">
    <property type="protein sequence ID" value="VEU80630.1"/>
    <property type="molecule type" value="Genomic_DNA"/>
</dbReference>
<name>A0A449BE94_HAPAX</name>
<proteinExistence type="predicted"/>
<dbReference type="AlphaFoldDB" id="A0A449BE94"/>
<evidence type="ECO:0000313" key="1">
    <source>
        <dbReference type="EMBL" id="VEU80630.1"/>
    </source>
</evidence>
<dbReference type="KEGG" id="aaxa:NCTC10138_01008"/>